<evidence type="ECO:0000313" key="4">
    <source>
        <dbReference type="Proteomes" id="UP000184074"/>
    </source>
</evidence>
<dbReference type="SUPFAM" id="SSF53254">
    <property type="entry name" value="Phosphoglycerate mutase-like"/>
    <property type="match status" value="1"/>
</dbReference>
<dbReference type="Proteomes" id="UP000184074">
    <property type="component" value="Unassembled WGS sequence"/>
</dbReference>
<dbReference type="InterPro" id="IPR001345">
    <property type="entry name" value="PG/BPGM_mutase_AS"/>
</dbReference>
<accession>A0A1M5LJ11</accession>
<dbReference type="Gene3D" id="3.40.50.1240">
    <property type="entry name" value="Phosphoglycerate mutase-like"/>
    <property type="match status" value="1"/>
</dbReference>
<feature type="active site" description="Proton donor/acceptor" evidence="1">
    <location>
        <position position="88"/>
    </location>
</feature>
<dbReference type="RefSeq" id="WP_072898768.1">
    <property type="nucleotide sequence ID" value="NZ_FQXB01000001.1"/>
</dbReference>
<evidence type="ECO:0000313" key="3">
    <source>
        <dbReference type="EMBL" id="SHG65102.1"/>
    </source>
</evidence>
<reference evidence="3 4" key="1">
    <citation type="submission" date="2016-11" db="EMBL/GenBank/DDBJ databases">
        <authorList>
            <person name="Jaros S."/>
            <person name="Januszkiewicz K."/>
            <person name="Wedrychowicz H."/>
        </authorList>
    </citation>
    <scope>NUCLEOTIDE SEQUENCE [LARGE SCALE GENOMIC DNA]</scope>
    <source>
        <strain evidence="3 4">DSM 28715</strain>
    </source>
</reference>
<organism evidence="3 4">
    <name type="scientific">Cognatiyoonia sediminum</name>
    <dbReference type="NCBI Taxonomy" id="1508389"/>
    <lineage>
        <taxon>Bacteria</taxon>
        <taxon>Pseudomonadati</taxon>
        <taxon>Pseudomonadota</taxon>
        <taxon>Alphaproteobacteria</taxon>
        <taxon>Rhodobacterales</taxon>
        <taxon>Paracoccaceae</taxon>
        <taxon>Cognatiyoonia</taxon>
    </lineage>
</organism>
<dbReference type="GO" id="GO:0005737">
    <property type="term" value="C:cytoplasm"/>
    <property type="evidence" value="ECO:0007669"/>
    <property type="project" value="TreeGrafter"/>
</dbReference>
<feature type="active site" description="Tele-phosphohistidine intermediate" evidence="1">
    <location>
        <position position="12"/>
    </location>
</feature>
<dbReference type="InterPro" id="IPR029033">
    <property type="entry name" value="His_PPase_superfam"/>
</dbReference>
<evidence type="ECO:0000256" key="2">
    <source>
        <dbReference type="PIRSR" id="PIRSR613078-2"/>
    </source>
</evidence>
<proteinExistence type="predicted"/>
<protein>
    <submittedName>
        <fullName evidence="3">Probable phosphoglycerate mutase</fullName>
    </submittedName>
</protein>
<dbReference type="InterPro" id="IPR013078">
    <property type="entry name" value="His_Pase_superF_clade-1"/>
</dbReference>
<dbReference type="EMBL" id="FQXB01000001">
    <property type="protein sequence ID" value="SHG65102.1"/>
    <property type="molecule type" value="Genomic_DNA"/>
</dbReference>
<keyword evidence="4" id="KW-1185">Reference proteome</keyword>
<feature type="binding site" evidence="2">
    <location>
        <begin position="11"/>
        <end position="18"/>
    </location>
    <ligand>
        <name>substrate</name>
    </ligand>
</feature>
<dbReference type="PANTHER" id="PTHR48100">
    <property type="entry name" value="BROAD-SPECIFICITY PHOSPHATASE YOR283W-RELATED"/>
    <property type="match status" value="1"/>
</dbReference>
<name>A0A1M5LJ11_9RHOB</name>
<evidence type="ECO:0000256" key="1">
    <source>
        <dbReference type="PIRSR" id="PIRSR613078-1"/>
    </source>
</evidence>
<dbReference type="OrthoDB" id="9781415at2"/>
<sequence>MKNWPEVIVLRHGETVWNRDNRMQGALNSPLTETGRQQASRQGELLSQFDLSTDWVAFCSPQGRAFQTAGLSVALHIPFVRTDDRLREIGVGEWSGKFRSDLKVEGPSHDGPDGPIAMYEQAPGGEGFDALNLRCQSFLDDLKGPTVIVTHGITSRMLRINLLGLPRSELGKLPGGQGNLFHIKDGVQKEIV</sequence>
<dbReference type="AlphaFoldDB" id="A0A1M5LJ11"/>
<dbReference type="PANTHER" id="PTHR48100:SF59">
    <property type="entry name" value="ADENOSYLCOBALAMIN_ALPHA-RIBAZOLE PHOSPHATASE"/>
    <property type="match status" value="1"/>
</dbReference>
<dbReference type="Pfam" id="PF00300">
    <property type="entry name" value="His_Phos_1"/>
    <property type="match status" value="1"/>
</dbReference>
<gene>
    <name evidence="3" type="ORF">SAMN05444003_0323</name>
</gene>
<dbReference type="PIRSF" id="PIRSF000709">
    <property type="entry name" value="6PFK_2-Ptase"/>
    <property type="match status" value="1"/>
</dbReference>
<dbReference type="InterPro" id="IPR050275">
    <property type="entry name" value="PGM_Phosphatase"/>
</dbReference>
<dbReference type="GO" id="GO:0016791">
    <property type="term" value="F:phosphatase activity"/>
    <property type="evidence" value="ECO:0007669"/>
    <property type="project" value="TreeGrafter"/>
</dbReference>
<dbReference type="STRING" id="1508389.SAMN05444003_0323"/>
<dbReference type="PROSITE" id="PS00175">
    <property type="entry name" value="PG_MUTASE"/>
    <property type="match status" value="1"/>
</dbReference>
<dbReference type="SMART" id="SM00855">
    <property type="entry name" value="PGAM"/>
    <property type="match status" value="1"/>
</dbReference>
<dbReference type="CDD" id="cd07067">
    <property type="entry name" value="HP_PGM_like"/>
    <property type="match status" value="1"/>
</dbReference>
<feature type="binding site" evidence="2">
    <location>
        <position position="64"/>
    </location>
    <ligand>
        <name>substrate</name>
    </ligand>
</feature>